<evidence type="ECO:0000256" key="2">
    <source>
        <dbReference type="SAM" id="Phobius"/>
    </source>
</evidence>
<feature type="region of interest" description="Disordered" evidence="1">
    <location>
        <begin position="121"/>
        <end position="144"/>
    </location>
</feature>
<evidence type="ECO:0000256" key="1">
    <source>
        <dbReference type="SAM" id="MobiDB-lite"/>
    </source>
</evidence>
<reference evidence="3 4" key="1">
    <citation type="journal article" date="2020" name="bioRxiv">
        <title>Sequence and annotation of 42 cannabis genomes reveals extensive copy number variation in cannabinoid synthesis and pathogen resistance genes.</title>
        <authorList>
            <person name="Mckernan K.J."/>
            <person name="Helbert Y."/>
            <person name="Kane L.T."/>
            <person name="Ebling H."/>
            <person name="Zhang L."/>
            <person name="Liu B."/>
            <person name="Eaton Z."/>
            <person name="Mclaughlin S."/>
            <person name="Kingan S."/>
            <person name="Baybayan P."/>
            <person name="Concepcion G."/>
            <person name="Jordan M."/>
            <person name="Riva A."/>
            <person name="Barbazuk W."/>
            <person name="Harkins T."/>
        </authorList>
    </citation>
    <scope>NUCLEOTIDE SEQUENCE [LARGE SCALE GENOMIC DNA]</scope>
    <source>
        <strain evidence="4">cv. Jamaican Lion 4</strain>
        <tissue evidence="3">Leaf</tissue>
    </source>
</reference>
<keyword evidence="2" id="KW-0812">Transmembrane</keyword>
<feature type="transmembrane region" description="Helical" evidence="2">
    <location>
        <begin position="24"/>
        <end position="42"/>
    </location>
</feature>
<feature type="transmembrane region" description="Helical" evidence="2">
    <location>
        <begin position="49"/>
        <end position="69"/>
    </location>
</feature>
<protein>
    <submittedName>
        <fullName evidence="3">Uncharacterized protein</fullName>
    </submittedName>
</protein>
<name>A0A7J6GD34_CANSA</name>
<gene>
    <name evidence="3" type="ORF">G4B88_009691</name>
</gene>
<accession>A0A7J6GD34</accession>
<keyword evidence="4" id="KW-1185">Reference proteome</keyword>
<organism evidence="3 4">
    <name type="scientific">Cannabis sativa</name>
    <name type="common">Hemp</name>
    <name type="synonym">Marijuana</name>
    <dbReference type="NCBI Taxonomy" id="3483"/>
    <lineage>
        <taxon>Eukaryota</taxon>
        <taxon>Viridiplantae</taxon>
        <taxon>Streptophyta</taxon>
        <taxon>Embryophyta</taxon>
        <taxon>Tracheophyta</taxon>
        <taxon>Spermatophyta</taxon>
        <taxon>Magnoliopsida</taxon>
        <taxon>eudicotyledons</taxon>
        <taxon>Gunneridae</taxon>
        <taxon>Pentapetalae</taxon>
        <taxon>rosids</taxon>
        <taxon>fabids</taxon>
        <taxon>Rosales</taxon>
        <taxon>Cannabaceae</taxon>
        <taxon>Cannabis</taxon>
    </lineage>
</organism>
<proteinExistence type="predicted"/>
<keyword evidence="2" id="KW-1133">Transmembrane helix</keyword>
<sequence>MISDNMTSVFSNNMFMSIYGRFDLSSHQIFAISATLVILPTVWLKNLSLLSYFSISPILVALCLLWTGVVNNAGFHGCGPILNIANVGFLWPFDNKVNNIDVVYTPWSNLKKTTSMDVSQVNLSSPQTGHPPPSWIQDPPEQDPKESLVLHPVKDLSSSTLGSTSFPPTWPNELSSPIIGPPIFKEALFLSKVLLKGLTLQVGSGLKRSFPSLGCVVNSGPSIFPNKEPAPCPLQSGRPTISLSLTRFGPEAVPTRFSSPARGP</sequence>
<evidence type="ECO:0000313" key="4">
    <source>
        <dbReference type="Proteomes" id="UP000583929"/>
    </source>
</evidence>
<comment type="caution">
    <text evidence="3">The sequence shown here is derived from an EMBL/GenBank/DDBJ whole genome shotgun (WGS) entry which is preliminary data.</text>
</comment>
<dbReference type="Proteomes" id="UP000583929">
    <property type="component" value="Unassembled WGS sequence"/>
</dbReference>
<dbReference type="EMBL" id="JAATIQ010000117">
    <property type="protein sequence ID" value="KAF4380844.1"/>
    <property type="molecule type" value="Genomic_DNA"/>
</dbReference>
<evidence type="ECO:0000313" key="3">
    <source>
        <dbReference type="EMBL" id="KAF4380844.1"/>
    </source>
</evidence>
<dbReference type="AlphaFoldDB" id="A0A7J6GD34"/>
<keyword evidence="2" id="KW-0472">Membrane</keyword>